<organism evidence="7 8">
    <name type="scientific">Flavobacterium nitrogenifigens</name>
    <dbReference type="NCBI Taxonomy" id="1617283"/>
    <lineage>
        <taxon>Bacteria</taxon>
        <taxon>Pseudomonadati</taxon>
        <taxon>Bacteroidota</taxon>
        <taxon>Flavobacteriia</taxon>
        <taxon>Flavobacteriales</taxon>
        <taxon>Flavobacteriaceae</taxon>
        <taxon>Flavobacterium</taxon>
    </lineage>
</organism>
<feature type="transmembrane region" description="Helical" evidence="5">
    <location>
        <begin position="47"/>
        <end position="71"/>
    </location>
</feature>
<gene>
    <name evidence="7" type="ORF">SAMN06265220_101660</name>
</gene>
<reference evidence="7 8" key="1">
    <citation type="submission" date="2017-05" db="EMBL/GenBank/DDBJ databases">
        <authorList>
            <person name="Varghese N."/>
            <person name="Submissions S."/>
        </authorList>
    </citation>
    <scope>NUCLEOTIDE SEQUENCE [LARGE SCALE GENOMIC DNA]</scope>
    <source>
        <strain evidence="7 8">DSM 29982</strain>
    </source>
</reference>
<dbReference type="Pfam" id="PF07291">
    <property type="entry name" value="MauE"/>
    <property type="match status" value="1"/>
</dbReference>
<evidence type="ECO:0000256" key="3">
    <source>
        <dbReference type="ARBA" id="ARBA00022989"/>
    </source>
</evidence>
<feature type="transmembrane region" description="Helical" evidence="5">
    <location>
        <begin position="78"/>
        <end position="99"/>
    </location>
</feature>
<dbReference type="AlphaFoldDB" id="A0A521B3Y6"/>
<evidence type="ECO:0000313" key="7">
    <source>
        <dbReference type="EMBL" id="SMO41827.1"/>
    </source>
</evidence>
<evidence type="ECO:0000256" key="2">
    <source>
        <dbReference type="ARBA" id="ARBA00022692"/>
    </source>
</evidence>
<feature type="transmembrane region" description="Helical" evidence="5">
    <location>
        <begin position="7"/>
        <end position="27"/>
    </location>
</feature>
<evidence type="ECO:0000256" key="1">
    <source>
        <dbReference type="ARBA" id="ARBA00004141"/>
    </source>
</evidence>
<comment type="subcellular location">
    <subcellularLocation>
        <location evidence="1">Membrane</location>
        <topology evidence="1">Multi-pass membrane protein</topology>
    </subcellularLocation>
</comment>
<dbReference type="RefSeq" id="WP_111377031.1">
    <property type="nucleotide sequence ID" value="NZ_CP043612.1"/>
</dbReference>
<feature type="domain" description="Methylamine utilisation protein MauE" evidence="6">
    <location>
        <begin position="10"/>
        <end position="135"/>
    </location>
</feature>
<accession>A0A521B3Y6</accession>
<dbReference type="InterPro" id="IPR009908">
    <property type="entry name" value="Methylamine_util_MauE"/>
</dbReference>
<dbReference type="EMBL" id="FXTQ01000001">
    <property type="protein sequence ID" value="SMO41827.1"/>
    <property type="molecule type" value="Genomic_DNA"/>
</dbReference>
<evidence type="ECO:0000313" key="8">
    <source>
        <dbReference type="Proteomes" id="UP000319267"/>
    </source>
</evidence>
<evidence type="ECO:0000256" key="5">
    <source>
        <dbReference type="SAM" id="Phobius"/>
    </source>
</evidence>
<keyword evidence="3 5" id="KW-1133">Transmembrane helix</keyword>
<dbReference type="GO" id="GO:0030416">
    <property type="term" value="P:methylamine metabolic process"/>
    <property type="evidence" value="ECO:0007669"/>
    <property type="project" value="InterPro"/>
</dbReference>
<evidence type="ECO:0000256" key="4">
    <source>
        <dbReference type="ARBA" id="ARBA00023136"/>
    </source>
</evidence>
<feature type="transmembrane region" description="Helical" evidence="5">
    <location>
        <begin position="156"/>
        <end position="174"/>
    </location>
</feature>
<dbReference type="GO" id="GO:0016020">
    <property type="term" value="C:membrane"/>
    <property type="evidence" value="ECO:0007669"/>
    <property type="project" value="UniProtKB-SubCell"/>
</dbReference>
<keyword evidence="8" id="KW-1185">Reference proteome</keyword>
<feature type="transmembrane region" description="Helical" evidence="5">
    <location>
        <begin position="119"/>
        <end position="136"/>
    </location>
</feature>
<evidence type="ECO:0000259" key="6">
    <source>
        <dbReference type="Pfam" id="PF07291"/>
    </source>
</evidence>
<dbReference type="OrthoDB" id="673785at2"/>
<proteinExistence type="predicted"/>
<keyword evidence="4 5" id="KW-0472">Membrane</keyword>
<dbReference type="Proteomes" id="UP000319267">
    <property type="component" value="Unassembled WGS sequence"/>
</dbReference>
<name>A0A521B3Y6_9FLAO</name>
<protein>
    <recommendedName>
        <fullName evidence="6">Methylamine utilisation protein MauE domain-containing protein</fullName>
    </recommendedName>
</protein>
<sequence length="517" mass="59062">MKVQFNFRSAVIEIISMLYVLLFVYAATSKLLDFQHFKIELGQSPLLSAFAEWVAVLVPAAEYITCLLLIIPRFRLRGLFLSYGLMVMFTVYIFIILHYTSFVPCSCGGVLEKLDWQSHMIFNLVFVCLAILAILLHKDKNLVNIQSLKRRRLVKLFSVITISSISIVAVLFLLSENIVHYHNKLTRRFPQAPILEVISKDLKLNSFYFAGVYNKNVYLGNTTSPLVLTILNSELLQTKKTMIDLDHKELPFRGVSIMVEPPYFFVADGTVPCVFRGKIENWKAKLIHQKGEYFTTARAIDSNAIAVVAANRINGDNVLGVIQLHKNGNTILNPAILQKQADGVFDTDGILVYNKELERIIYLYAYRNQFTIADNHLNIVWKGNTIDTITKAKLHIENDKSHNQRQFSKPPLFVNNNCASYNNLLFVHSAIPGRFEDDRMWKNSSIIDVYDLKKKSYALSFTISNLRGKKMRYMKVINDKMYVLIGSHIILYKLQPKITSHYADQNAKKSIGQIAGD</sequence>
<keyword evidence="2 5" id="KW-0812">Transmembrane</keyword>